<dbReference type="PANTHER" id="PTHR11138:SF5">
    <property type="entry name" value="METHIONYL-TRNA FORMYLTRANSFERASE, MITOCHONDRIAL"/>
    <property type="match status" value="1"/>
</dbReference>
<dbReference type="GO" id="GO:0004479">
    <property type="term" value="F:methionyl-tRNA formyltransferase activity"/>
    <property type="evidence" value="ECO:0007669"/>
    <property type="project" value="UniProtKB-UniRule"/>
</dbReference>
<dbReference type="CDD" id="cd08646">
    <property type="entry name" value="FMT_core_Met-tRNA-FMT_N"/>
    <property type="match status" value="1"/>
</dbReference>
<comment type="caution">
    <text evidence="4">The sequence shown here is derived from an EMBL/GenBank/DDBJ whole genome shotgun (WGS) entry which is preliminary data.</text>
</comment>
<organism evidence="4 5">
    <name type="scientific">Candidatus Vogelbacteria bacterium CG10_big_fil_rev_8_21_14_0_10_45_14</name>
    <dbReference type="NCBI Taxonomy" id="1975042"/>
    <lineage>
        <taxon>Bacteria</taxon>
        <taxon>Candidatus Vogeliibacteriota</taxon>
    </lineage>
</organism>
<dbReference type="SUPFAM" id="SSF53328">
    <property type="entry name" value="Formyltransferase"/>
    <property type="match status" value="1"/>
</dbReference>
<dbReference type="HAMAP" id="MF_00182">
    <property type="entry name" value="Formyl_trans"/>
    <property type="match status" value="1"/>
</dbReference>
<dbReference type="InterPro" id="IPR005794">
    <property type="entry name" value="Fmt"/>
</dbReference>
<dbReference type="InterPro" id="IPR002376">
    <property type="entry name" value="Formyl_transf_N"/>
</dbReference>
<dbReference type="PROSITE" id="PS00373">
    <property type="entry name" value="GART"/>
    <property type="match status" value="1"/>
</dbReference>
<evidence type="ECO:0000313" key="5">
    <source>
        <dbReference type="Proteomes" id="UP000230833"/>
    </source>
</evidence>
<evidence type="ECO:0000256" key="2">
    <source>
        <dbReference type="HAMAP-Rule" id="MF_00182"/>
    </source>
</evidence>
<dbReference type="InterPro" id="IPR011034">
    <property type="entry name" value="Formyl_transferase-like_C_sf"/>
</dbReference>
<dbReference type="SUPFAM" id="SSF50486">
    <property type="entry name" value="FMT C-terminal domain-like"/>
    <property type="match status" value="1"/>
</dbReference>
<accession>A0A2H0RKH1</accession>
<proteinExistence type="inferred from homology"/>
<dbReference type="GO" id="GO:0005829">
    <property type="term" value="C:cytosol"/>
    <property type="evidence" value="ECO:0007669"/>
    <property type="project" value="TreeGrafter"/>
</dbReference>
<comment type="function">
    <text evidence="2">Attaches a formyl group to the free amino group of methionyl-tRNA(fMet). The formyl group appears to play a dual role in the initiator identity of N-formylmethionyl-tRNA by promoting its recognition by IF2 and preventing the misappropriation of this tRNA by the elongation apparatus.</text>
</comment>
<dbReference type="Pfam" id="PF00551">
    <property type="entry name" value="Formyl_trans_N"/>
    <property type="match status" value="1"/>
</dbReference>
<keyword evidence="2 4" id="KW-0808">Transferase</keyword>
<evidence type="ECO:0000259" key="3">
    <source>
        <dbReference type="Pfam" id="PF00551"/>
    </source>
</evidence>
<feature type="domain" description="Formyl transferase N-terminal" evidence="3">
    <location>
        <begin position="1"/>
        <end position="181"/>
    </location>
</feature>
<evidence type="ECO:0000256" key="1">
    <source>
        <dbReference type="ARBA" id="ARBA00012261"/>
    </source>
</evidence>
<comment type="similarity">
    <text evidence="2">Belongs to the Fmt family.</text>
</comment>
<dbReference type="Proteomes" id="UP000230833">
    <property type="component" value="Unassembled WGS sequence"/>
</dbReference>
<comment type="catalytic activity">
    <reaction evidence="2">
        <text>L-methionyl-tRNA(fMet) + (6R)-10-formyltetrahydrofolate = N-formyl-L-methionyl-tRNA(fMet) + (6S)-5,6,7,8-tetrahydrofolate + H(+)</text>
        <dbReference type="Rhea" id="RHEA:24380"/>
        <dbReference type="Rhea" id="RHEA-COMP:9952"/>
        <dbReference type="Rhea" id="RHEA-COMP:9953"/>
        <dbReference type="ChEBI" id="CHEBI:15378"/>
        <dbReference type="ChEBI" id="CHEBI:57453"/>
        <dbReference type="ChEBI" id="CHEBI:78530"/>
        <dbReference type="ChEBI" id="CHEBI:78844"/>
        <dbReference type="ChEBI" id="CHEBI:195366"/>
        <dbReference type="EC" id="2.1.2.9"/>
    </reaction>
</comment>
<dbReference type="AlphaFoldDB" id="A0A2H0RKH1"/>
<dbReference type="EC" id="2.1.2.9" evidence="1 2"/>
<dbReference type="NCBIfam" id="TIGR00460">
    <property type="entry name" value="fmt"/>
    <property type="match status" value="1"/>
</dbReference>
<keyword evidence="2" id="KW-0648">Protein biosynthesis</keyword>
<dbReference type="InterPro" id="IPR041711">
    <property type="entry name" value="Met-tRNA-FMT_N"/>
</dbReference>
<dbReference type="InterPro" id="IPR036477">
    <property type="entry name" value="Formyl_transf_N_sf"/>
</dbReference>
<dbReference type="InterPro" id="IPR001555">
    <property type="entry name" value="GART_AS"/>
</dbReference>
<protein>
    <recommendedName>
        <fullName evidence="1 2">Methionyl-tRNA formyltransferase</fullName>
        <ecNumber evidence="1 2">2.1.2.9</ecNumber>
    </recommendedName>
</protein>
<evidence type="ECO:0000313" key="4">
    <source>
        <dbReference type="EMBL" id="PIR47003.1"/>
    </source>
</evidence>
<name>A0A2H0RKH1_9BACT</name>
<gene>
    <name evidence="2 4" type="primary">fmt</name>
    <name evidence="4" type="ORF">COV07_01325</name>
</gene>
<reference evidence="4 5" key="1">
    <citation type="submission" date="2017-09" db="EMBL/GenBank/DDBJ databases">
        <title>Depth-based differentiation of microbial function through sediment-hosted aquifers and enrichment of novel symbionts in the deep terrestrial subsurface.</title>
        <authorList>
            <person name="Probst A.J."/>
            <person name="Ladd B."/>
            <person name="Jarett J.K."/>
            <person name="Geller-Mcgrath D.E."/>
            <person name="Sieber C.M."/>
            <person name="Emerson J.B."/>
            <person name="Anantharaman K."/>
            <person name="Thomas B.C."/>
            <person name="Malmstrom R."/>
            <person name="Stieglmeier M."/>
            <person name="Klingl A."/>
            <person name="Woyke T."/>
            <person name="Ryan C.M."/>
            <person name="Banfield J.F."/>
        </authorList>
    </citation>
    <scope>NUCLEOTIDE SEQUENCE [LARGE SCALE GENOMIC DNA]</scope>
    <source>
        <strain evidence="4">CG10_big_fil_rev_8_21_14_0_10_45_14</strain>
    </source>
</reference>
<sequence length="294" mass="32557">MNFIFFGTSNFAVDVLRILIDSNYTPSLVVTMPDAPSGRNNIMTPPPVKVMCIQQGISFIQPISLKKIDDYGLDILTETRRDLFIVVDYGNIIPSKLLNLPKKSSLNVHVSLLPKYRGASPMQSALLSGDSKTGVTIMEVVEKMDEGKIVAQREIDLSQKKLTFSELAEISAKIGGELLVSSIPNWLEDTNKGIIQDESLATYTVKFDSNDGFIDSSIVQGISTGNVAKEAERKVRALNPSPGTWTLITARDKEIRLKILSSHLEGDTFIPDKVIPAGKKEMNWKDFQRGNLRQ</sequence>
<feature type="binding site" evidence="2">
    <location>
        <begin position="111"/>
        <end position="114"/>
    </location>
    <ligand>
        <name>(6S)-5,6,7,8-tetrahydrofolate</name>
        <dbReference type="ChEBI" id="CHEBI:57453"/>
    </ligand>
</feature>
<dbReference type="Gene3D" id="3.40.50.12230">
    <property type="match status" value="1"/>
</dbReference>
<dbReference type="EMBL" id="PCYL01000015">
    <property type="protein sequence ID" value="PIR47003.1"/>
    <property type="molecule type" value="Genomic_DNA"/>
</dbReference>
<dbReference type="PANTHER" id="PTHR11138">
    <property type="entry name" value="METHIONYL-TRNA FORMYLTRANSFERASE"/>
    <property type="match status" value="1"/>
</dbReference>